<proteinExistence type="inferred from homology"/>
<dbReference type="PANTHER" id="PTHR43811:SF19">
    <property type="entry name" value="39 KDA FK506-BINDING NUCLEAR PROTEIN"/>
    <property type="match status" value="1"/>
</dbReference>
<dbReference type="Gene3D" id="1.10.287.460">
    <property type="entry name" value="Peptidyl-prolyl cis-trans isomerase, FKBP-type, N-terminal domain"/>
    <property type="match status" value="1"/>
</dbReference>
<evidence type="ECO:0000256" key="1">
    <source>
        <dbReference type="ARBA" id="ARBA00000971"/>
    </source>
</evidence>
<dbReference type="Pfam" id="PF00254">
    <property type="entry name" value="FKBP_C"/>
    <property type="match status" value="1"/>
</dbReference>
<gene>
    <name evidence="10" type="ORF">JIN78_16185</name>
</gene>
<dbReference type="PANTHER" id="PTHR43811">
    <property type="entry name" value="FKBP-TYPE PEPTIDYL-PROLYL CIS-TRANS ISOMERASE FKPA"/>
    <property type="match status" value="1"/>
</dbReference>
<comment type="catalytic activity">
    <reaction evidence="1 5 6">
        <text>[protein]-peptidylproline (omega=180) = [protein]-peptidylproline (omega=0)</text>
        <dbReference type="Rhea" id="RHEA:16237"/>
        <dbReference type="Rhea" id="RHEA-COMP:10747"/>
        <dbReference type="Rhea" id="RHEA-COMP:10748"/>
        <dbReference type="ChEBI" id="CHEBI:83833"/>
        <dbReference type="ChEBI" id="CHEBI:83834"/>
        <dbReference type="EC" id="5.2.1.8"/>
    </reaction>
</comment>
<dbReference type="Proteomes" id="UP000604083">
    <property type="component" value="Unassembled WGS sequence"/>
</dbReference>
<dbReference type="InterPro" id="IPR046357">
    <property type="entry name" value="PPIase_dom_sf"/>
</dbReference>
<protein>
    <recommendedName>
        <fullName evidence="6">Peptidyl-prolyl cis-trans isomerase</fullName>
        <ecNumber evidence="6">5.2.1.8</ecNumber>
    </recommendedName>
</protein>
<evidence type="ECO:0000259" key="9">
    <source>
        <dbReference type="PROSITE" id="PS50059"/>
    </source>
</evidence>
<evidence type="ECO:0000313" key="10">
    <source>
        <dbReference type="EMBL" id="MBK1835608.1"/>
    </source>
</evidence>
<feature type="region of interest" description="Disordered" evidence="7">
    <location>
        <begin position="246"/>
        <end position="276"/>
    </location>
</feature>
<evidence type="ECO:0000256" key="2">
    <source>
        <dbReference type="ARBA" id="ARBA00006577"/>
    </source>
</evidence>
<feature type="compositionally biased region" description="Basic and acidic residues" evidence="7">
    <location>
        <begin position="266"/>
        <end position="276"/>
    </location>
</feature>
<feature type="signal peptide" evidence="8">
    <location>
        <begin position="1"/>
        <end position="20"/>
    </location>
</feature>
<dbReference type="InterPro" id="IPR036944">
    <property type="entry name" value="PPIase_FKBP_N_sf"/>
</dbReference>
<name>A0A934VIZ5_9BACT</name>
<evidence type="ECO:0000256" key="4">
    <source>
        <dbReference type="ARBA" id="ARBA00023235"/>
    </source>
</evidence>
<dbReference type="InterPro" id="IPR000774">
    <property type="entry name" value="PPIase_FKBP_N"/>
</dbReference>
<organism evidence="10 11">
    <name type="scientific">Roseibacillus ishigakijimensis</name>
    <dbReference type="NCBI Taxonomy" id="454146"/>
    <lineage>
        <taxon>Bacteria</taxon>
        <taxon>Pseudomonadati</taxon>
        <taxon>Verrucomicrobiota</taxon>
        <taxon>Verrucomicrobiia</taxon>
        <taxon>Verrucomicrobiales</taxon>
        <taxon>Verrucomicrobiaceae</taxon>
        <taxon>Roseibacillus</taxon>
    </lineage>
</organism>
<comment type="caution">
    <text evidence="10">The sequence shown here is derived from an EMBL/GenBank/DDBJ whole genome shotgun (WGS) entry which is preliminary data.</text>
</comment>
<dbReference type="Gene3D" id="3.10.50.40">
    <property type="match status" value="1"/>
</dbReference>
<evidence type="ECO:0000256" key="3">
    <source>
        <dbReference type="ARBA" id="ARBA00023110"/>
    </source>
</evidence>
<dbReference type="PROSITE" id="PS50059">
    <property type="entry name" value="FKBP_PPIASE"/>
    <property type="match status" value="1"/>
</dbReference>
<dbReference type="GO" id="GO:0006457">
    <property type="term" value="P:protein folding"/>
    <property type="evidence" value="ECO:0007669"/>
    <property type="project" value="InterPro"/>
</dbReference>
<feature type="domain" description="PPIase FKBP-type" evidence="9">
    <location>
        <begin position="159"/>
        <end position="243"/>
    </location>
</feature>
<accession>A0A934VIZ5</accession>
<dbReference type="InterPro" id="IPR001179">
    <property type="entry name" value="PPIase_FKBP_dom"/>
</dbReference>
<sequence length="276" mass="30034">MTLKSTLLLPFLLAAAPVSAQAPQTGPVTPPQAETDPAVIKKNSSYGFGYNHGNAFKQQISRYAVKLSDLEREQFLQGLNDALDEKEPSTSQEKLNAAMLGLQNIVQEREKALAAENLKKAEEFLAENGKREGVITTDSGLQYEVLTQGEGETYDDTQGAKFMVHYKGTLIDGSEFDASPEGAPVPMTLNVVPGFREALTTMPVGSQWKIFLKPELAYGEQRRGPQIEPNSALIFELELVEIQQPAPRPKAVSPPIQIPPAPAPTKEADKGETDSE</sequence>
<dbReference type="Pfam" id="PF01346">
    <property type="entry name" value="FKBP_N"/>
    <property type="match status" value="1"/>
</dbReference>
<evidence type="ECO:0000313" key="11">
    <source>
        <dbReference type="Proteomes" id="UP000604083"/>
    </source>
</evidence>
<dbReference type="GO" id="GO:0003755">
    <property type="term" value="F:peptidyl-prolyl cis-trans isomerase activity"/>
    <property type="evidence" value="ECO:0007669"/>
    <property type="project" value="UniProtKB-UniRule"/>
</dbReference>
<dbReference type="RefSeq" id="WP_200393044.1">
    <property type="nucleotide sequence ID" value="NZ_JAENIO010000065.1"/>
</dbReference>
<evidence type="ECO:0000256" key="8">
    <source>
        <dbReference type="SAM" id="SignalP"/>
    </source>
</evidence>
<keyword evidence="4 5" id="KW-0413">Isomerase</keyword>
<keyword evidence="3 5" id="KW-0697">Rotamase</keyword>
<reference evidence="10" key="1">
    <citation type="submission" date="2021-01" db="EMBL/GenBank/DDBJ databases">
        <title>Modified the classification status of verrucomicrobia.</title>
        <authorList>
            <person name="Feng X."/>
        </authorList>
    </citation>
    <scope>NUCLEOTIDE SEQUENCE</scope>
    <source>
        <strain evidence="10">KCTC 12986</strain>
    </source>
</reference>
<evidence type="ECO:0000256" key="5">
    <source>
        <dbReference type="PROSITE-ProRule" id="PRU00277"/>
    </source>
</evidence>
<evidence type="ECO:0000256" key="6">
    <source>
        <dbReference type="RuleBase" id="RU003915"/>
    </source>
</evidence>
<keyword evidence="8" id="KW-0732">Signal</keyword>
<comment type="similarity">
    <text evidence="2 6">Belongs to the FKBP-type PPIase family.</text>
</comment>
<dbReference type="SUPFAM" id="SSF54534">
    <property type="entry name" value="FKBP-like"/>
    <property type="match status" value="1"/>
</dbReference>
<feature type="chain" id="PRO_5037805307" description="Peptidyl-prolyl cis-trans isomerase" evidence="8">
    <location>
        <begin position="21"/>
        <end position="276"/>
    </location>
</feature>
<keyword evidence="11" id="KW-1185">Reference proteome</keyword>
<dbReference type="EMBL" id="JAENIO010000065">
    <property type="protein sequence ID" value="MBK1835608.1"/>
    <property type="molecule type" value="Genomic_DNA"/>
</dbReference>
<evidence type="ECO:0000256" key="7">
    <source>
        <dbReference type="SAM" id="MobiDB-lite"/>
    </source>
</evidence>
<dbReference type="EC" id="5.2.1.8" evidence="6"/>
<dbReference type="AlphaFoldDB" id="A0A934VIZ5"/>